<feature type="binding site" description="in other chain" evidence="8">
    <location>
        <begin position="11"/>
        <end position="13"/>
    </location>
    <ligand>
        <name>FMN</name>
        <dbReference type="ChEBI" id="CHEBI:58210"/>
        <note>ligand shared between dimeric partners</note>
    </ligand>
</feature>
<dbReference type="Proteomes" id="UP000256977">
    <property type="component" value="Unassembled WGS sequence"/>
</dbReference>
<dbReference type="PIRSF" id="PIRSF000232">
    <property type="entry name" value="YdjA"/>
    <property type="match status" value="1"/>
</dbReference>
<evidence type="ECO:0000256" key="2">
    <source>
        <dbReference type="ARBA" id="ARBA00022630"/>
    </source>
</evidence>
<evidence type="ECO:0000259" key="9">
    <source>
        <dbReference type="Pfam" id="PF00881"/>
    </source>
</evidence>
<protein>
    <recommendedName>
        <fullName evidence="7">Putative NAD(P)H nitroreductase</fullName>
        <ecNumber evidence="7">1.-.-.-</ecNumber>
    </recommendedName>
</protein>
<evidence type="ECO:0000256" key="6">
    <source>
        <dbReference type="ARBA" id="ARBA00023027"/>
    </source>
</evidence>
<dbReference type="Gene3D" id="3.40.109.10">
    <property type="entry name" value="NADH Oxidase"/>
    <property type="match status" value="1"/>
</dbReference>
<evidence type="ECO:0000313" key="10">
    <source>
        <dbReference type="EMBL" id="RED89355.1"/>
    </source>
</evidence>
<evidence type="ECO:0000256" key="1">
    <source>
        <dbReference type="ARBA" id="ARBA00007118"/>
    </source>
</evidence>
<dbReference type="AlphaFoldDB" id="A0A3D9KUL3"/>
<dbReference type="InterPro" id="IPR052530">
    <property type="entry name" value="NAD(P)H_nitroreductase"/>
</dbReference>
<dbReference type="PANTHER" id="PTHR43821">
    <property type="entry name" value="NAD(P)H NITROREDUCTASE YDJA-RELATED"/>
    <property type="match status" value="1"/>
</dbReference>
<keyword evidence="3 7" id="KW-0288">FMN</keyword>
<dbReference type="EC" id="1.-.-.-" evidence="7"/>
<evidence type="ECO:0000256" key="3">
    <source>
        <dbReference type="ARBA" id="ARBA00022643"/>
    </source>
</evidence>
<comment type="caution">
    <text evidence="10">The sequence shown here is derived from an EMBL/GenBank/DDBJ whole genome shotgun (WGS) entry which is preliminary data.</text>
</comment>
<dbReference type="SUPFAM" id="SSF55469">
    <property type="entry name" value="FMN-dependent nitroreductase-like"/>
    <property type="match status" value="1"/>
</dbReference>
<sequence length="191" mass="21122">MASFDEVVRGRRSIGKVKDEPVPRELVEKLIEAAVWAPNHFRTEPWRFIVMTGEGRRILGEAYVAIASQGWTELTEEERVKKYDAEIAKALRSPVVIAAVCSPSDDARAVPQEELAAAHAAVQNLLLAAHDNGLGAVWRTGAPTYHPKMKQAFQLGEREELVGFIYVGYPDMPQPAATRTPGTEKTTWLEG</sequence>
<accession>A0A3D9KUL3</accession>
<dbReference type="OrthoDB" id="9804207at2"/>
<gene>
    <name evidence="10" type="ORF">DFP98_101331</name>
</gene>
<keyword evidence="4 7" id="KW-0521">NADP</keyword>
<dbReference type="InterPro" id="IPR000415">
    <property type="entry name" value="Nitroreductase-like"/>
</dbReference>
<feature type="binding site" evidence="8">
    <location>
        <position position="40"/>
    </location>
    <ligand>
        <name>FMN</name>
        <dbReference type="ChEBI" id="CHEBI:58210"/>
        <note>ligand shared between dimeric partners</note>
    </ligand>
</feature>
<organism evidence="10 11">
    <name type="scientific">Cohnella phaseoli</name>
    <dbReference type="NCBI Taxonomy" id="456490"/>
    <lineage>
        <taxon>Bacteria</taxon>
        <taxon>Bacillati</taxon>
        <taxon>Bacillota</taxon>
        <taxon>Bacilli</taxon>
        <taxon>Bacillales</taxon>
        <taxon>Paenibacillaceae</taxon>
        <taxon>Cohnella</taxon>
    </lineage>
</organism>
<feature type="binding site" description="in other chain" evidence="8">
    <location>
        <begin position="138"/>
        <end position="140"/>
    </location>
    <ligand>
        <name>FMN</name>
        <dbReference type="ChEBI" id="CHEBI:58210"/>
        <note>ligand shared between dimeric partners</note>
    </ligand>
</feature>
<evidence type="ECO:0000256" key="7">
    <source>
        <dbReference type="PIRNR" id="PIRNR000232"/>
    </source>
</evidence>
<dbReference type="RefSeq" id="WP_116058802.1">
    <property type="nucleotide sequence ID" value="NZ_QRDZ01000001.1"/>
</dbReference>
<proteinExistence type="inferred from homology"/>
<keyword evidence="11" id="KW-1185">Reference proteome</keyword>
<keyword evidence="2 7" id="KW-0285">Flavoprotein</keyword>
<dbReference type="GO" id="GO:0016491">
    <property type="term" value="F:oxidoreductase activity"/>
    <property type="evidence" value="ECO:0007669"/>
    <property type="project" value="UniProtKB-UniRule"/>
</dbReference>
<name>A0A3D9KUL3_9BACL</name>
<dbReference type="Pfam" id="PF00881">
    <property type="entry name" value="Nitroreductase"/>
    <property type="match status" value="1"/>
</dbReference>
<reference evidence="10 11" key="1">
    <citation type="submission" date="2018-07" db="EMBL/GenBank/DDBJ databases">
        <title>Genomic Encyclopedia of Type Strains, Phase III (KMG-III): the genomes of soil and plant-associated and newly described type strains.</title>
        <authorList>
            <person name="Whitman W."/>
        </authorList>
    </citation>
    <scope>NUCLEOTIDE SEQUENCE [LARGE SCALE GENOMIC DNA]</scope>
    <source>
        <strain evidence="10 11">CECT 7287</strain>
    </source>
</reference>
<dbReference type="EMBL" id="QRDZ01000001">
    <property type="protein sequence ID" value="RED89355.1"/>
    <property type="molecule type" value="Genomic_DNA"/>
</dbReference>
<evidence type="ECO:0000313" key="11">
    <source>
        <dbReference type="Proteomes" id="UP000256977"/>
    </source>
</evidence>
<evidence type="ECO:0000256" key="4">
    <source>
        <dbReference type="ARBA" id="ARBA00022857"/>
    </source>
</evidence>
<evidence type="ECO:0000256" key="8">
    <source>
        <dbReference type="PIRSR" id="PIRSR000232-1"/>
    </source>
</evidence>
<comment type="similarity">
    <text evidence="1 7">Belongs to the nitroreductase family.</text>
</comment>
<evidence type="ECO:0000256" key="5">
    <source>
        <dbReference type="ARBA" id="ARBA00023002"/>
    </source>
</evidence>
<feature type="domain" description="Nitroreductase" evidence="9">
    <location>
        <begin position="8"/>
        <end position="169"/>
    </location>
</feature>
<dbReference type="CDD" id="cd02135">
    <property type="entry name" value="YdjA-like"/>
    <property type="match status" value="1"/>
</dbReference>
<dbReference type="InterPro" id="IPR029479">
    <property type="entry name" value="Nitroreductase"/>
</dbReference>
<comment type="cofactor">
    <cofactor evidence="8">
        <name>FMN</name>
        <dbReference type="ChEBI" id="CHEBI:58210"/>
    </cofactor>
    <text evidence="8">Binds 1 FMN per subunit.</text>
</comment>
<dbReference type="InterPro" id="IPR026021">
    <property type="entry name" value="YdjA-like"/>
</dbReference>
<keyword evidence="6 7" id="KW-0520">NAD</keyword>
<dbReference type="PANTHER" id="PTHR43821:SF1">
    <property type="entry name" value="NAD(P)H NITROREDUCTASE YDJA-RELATED"/>
    <property type="match status" value="1"/>
</dbReference>
<keyword evidence="5 7" id="KW-0560">Oxidoreductase</keyword>